<dbReference type="EMBL" id="CP083685">
    <property type="protein sequence ID" value="UYU89365.1"/>
    <property type="molecule type" value="Genomic_DNA"/>
</dbReference>
<evidence type="ECO:0000313" key="2">
    <source>
        <dbReference type="Proteomes" id="UP001162960"/>
    </source>
</evidence>
<sequence length="320" mass="37538">MRNHLRINKEINPSIMPVGWLGEKECTCFTVYISVKERTSFMAKFAIYRNRVYKSEVVGYLISNYIAYHLGKGYDPFAMKVLKHGKRYKEPCKEYVNYSIGSISQTFHDVVRNSLKSIPIKRANALFYYALSAFYNAPDNVLDKLCSTIEQLKNPVTKTEKYLTLQTELPDSSFNLIKGYAYDNGMTICDLMCVVLRTVCMSKKERSEDCSPIARLFNLYRIMTRSGEPFADTNGRILTVQVCGEREKKYMLKFIKRRGLTRKELLRKAIRALVYVISHKSRFEKRIQYSYEAIVDEDDYYYERLSRIDFARNVYSRQQV</sequence>
<evidence type="ECO:0000313" key="1">
    <source>
        <dbReference type="EMBL" id="UYU89365.1"/>
    </source>
</evidence>
<reference evidence="1" key="1">
    <citation type="submission" date="2021-06" db="EMBL/GenBank/DDBJ databases">
        <title>Interrogation of the integrated mobile genetic elements in gut-associated Bacteroides with a consensus prediction approach.</title>
        <authorList>
            <person name="Campbell D.E."/>
            <person name="Leigh J.R."/>
            <person name="Kim T."/>
            <person name="England W."/>
            <person name="Whitaker R.J."/>
            <person name="Degnan P.H."/>
        </authorList>
    </citation>
    <scope>NUCLEOTIDE SEQUENCE</scope>
    <source>
        <strain evidence="1">VPI-3443</strain>
    </source>
</reference>
<accession>A0AB38U923</accession>
<name>A0AB38U923_BACT4</name>
<dbReference type="RefSeq" id="WP_264455058.1">
    <property type="nucleotide sequence ID" value="NZ_CP083685.1"/>
</dbReference>
<organism evidence="1 2">
    <name type="scientific">Bacteroides thetaiotaomicron</name>
    <dbReference type="NCBI Taxonomy" id="818"/>
    <lineage>
        <taxon>Bacteria</taxon>
        <taxon>Pseudomonadati</taxon>
        <taxon>Bacteroidota</taxon>
        <taxon>Bacteroidia</taxon>
        <taxon>Bacteroidales</taxon>
        <taxon>Bacteroidaceae</taxon>
        <taxon>Bacteroides</taxon>
    </lineage>
</organism>
<dbReference type="AlphaFoldDB" id="A0AB38U923"/>
<gene>
    <name evidence="1" type="ORF">KQP74_15580</name>
</gene>
<dbReference type="Proteomes" id="UP001162960">
    <property type="component" value="Chromosome"/>
</dbReference>
<protein>
    <submittedName>
        <fullName evidence="1">Uncharacterized protein</fullName>
    </submittedName>
</protein>
<proteinExistence type="predicted"/>